<feature type="compositionally biased region" description="Acidic residues" evidence="1">
    <location>
        <begin position="52"/>
        <end position="66"/>
    </location>
</feature>
<proteinExistence type="predicted"/>
<reference evidence="2" key="1">
    <citation type="submission" date="2015-04" db="UniProtKB">
        <authorList>
            <consortium name="EnsemblPlants"/>
        </authorList>
    </citation>
    <scope>IDENTIFICATION</scope>
    <source>
        <strain evidence="2">SL10</strain>
    </source>
</reference>
<dbReference type="EnsemblPlants" id="ONIVA02G20700.1">
    <property type="protein sequence ID" value="ONIVA02G20700.1"/>
    <property type="gene ID" value="ONIVA02G20700"/>
</dbReference>
<evidence type="ECO:0000313" key="2">
    <source>
        <dbReference type="EnsemblPlants" id="ONIVA02G20700.1"/>
    </source>
</evidence>
<feature type="region of interest" description="Disordered" evidence="1">
    <location>
        <begin position="1"/>
        <end position="97"/>
    </location>
</feature>
<protein>
    <recommendedName>
        <fullName evidence="4">DUF834 domain-containing protein</fullName>
    </recommendedName>
</protein>
<dbReference type="Proteomes" id="UP000006591">
    <property type="component" value="Chromosome 2"/>
</dbReference>
<name>A0A0E0G7J5_ORYNI</name>
<evidence type="ECO:0008006" key="4">
    <source>
        <dbReference type="Google" id="ProtNLM"/>
    </source>
</evidence>
<evidence type="ECO:0000256" key="1">
    <source>
        <dbReference type="SAM" id="MobiDB-lite"/>
    </source>
</evidence>
<organism evidence="2">
    <name type="scientific">Oryza nivara</name>
    <name type="common">Indian wild rice</name>
    <name type="synonym">Oryza sativa f. spontanea</name>
    <dbReference type="NCBI Taxonomy" id="4536"/>
    <lineage>
        <taxon>Eukaryota</taxon>
        <taxon>Viridiplantae</taxon>
        <taxon>Streptophyta</taxon>
        <taxon>Embryophyta</taxon>
        <taxon>Tracheophyta</taxon>
        <taxon>Spermatophyta</taxon>
        <taxon>Magnoliopsida</taxon>
        <taxon>Liliopsida</taxon>
        <taxon>Poales</taxon>
        <taxon>Poaceae</taxon>
        <taxon>BOP clade</taxon>
        <taxon>Oryzoideae</taxon>
        <taxon>Oryzeae</taxon>
        <taxon>Oryzinae</taxon>
        <taxon>Oryza</taxon>
    </lineage>
</organism>
<dbReference type="Gramene" id="ONIVA02G20700.1">
    <property type="protein sequence ID" value="ONIVA02G20700.1"/>
    <property type="gene ID" value="ONIVA02G20700"/>
</dbReference>
<evidence type="ECO:0000313" key="3">
    <source>
        <dbReference type="Proteomes" id="UP000006591"/>
    </source>
</evidence>
<sequence length="97" mass="10104">MPTGRRRHEADGAEWGSGGRTRAPRGGLKRAVQELPAPASVVAAKSEAAPDQADDDDDAQTDDEEETCGRRTPAHSGAKPAERGGGGARSQRGEGKR</sequence>
<dbReference type="HOGENOM" id="CLU_2350324_0_0_1"/>
<accession>A0A0E0G7J5</accession>
<dbReference type="AlphaFoldDB" id="A0A0E0G7J5"/>
<reference evidence="2" key="2">
    <citation type="submission" date="2018-04" db="EMBL/GenBank/DDBJ databases">
        <title>OnivRS2 (Oryza nivara Reference Sequence Version 2).</title>
        <authorList>
            <person name="Zhang J."/>
            <person name="Kudrna D."/>
            <person name="Lee S."/>
            <person name="Talag J."/>
            <person name="Rajasekar S."/>
            <person name="Welchert J."/>
            <person name="Hsing Y.-I."/>
            <person name="Wing R.A."/>
        </authorList>
    </citation>
    <scope>NUCLEOTIDE SEQUENCE [LARGE SCALE GENOMIC DNA]</scope>
    <source>
        <strain evidence="2">SL10</strain>
    </source>
</reference>
<keyword evidence="3" id="KW-1185">Reference proteome</keyword>